<proteinExistence type="predicted"/>
<evidence type="ECO:0000256" key="1">
    <source>
        <dbReference type="SAM" id="MobiDB-lite"/>
    </source>
</evidence>
<dbReference type="AlphaFoldDB" id="A0AA35XGZ7"/>
<feature type="region of interest" description="Disordered" evidence="1">
    <location>
        <begin position="61"/>
        <end position="91"/>
    </location>
</feature>
<name>A0AA35XGZ7_GEOBA</name>
<evidence type="ECO:0000313" key="2">
    <source>
        <dbReference type="EMBL" id="CAI8051145.1"/>
    </source>
</evidence>
<feature type="region of interest" description="Disordered" evidence="1">
    <location>
        <begin position="109"/>
        <end position="128"/>
    </location>
</feature>
<keyword evidence="3" id="KW-1185">Reference proteome</keyword>
<feature type="compositionally biased region" description="Low complexity" evidence="1">
    <location>
        <begin position="61"/>
        <end position="73"/>
    </location>
</feature>
<feature type="compositionally biased region" description="Basic residues" evidence="1">
    <location>
        <begin position="74"/>
        <end position="90"/>
    </location>
</feature>
<organism evidence="2 3">
    <name type="scientific">Geodia barretti</name>
    <name type="common">Barrett's horny sponge</name>
    <dbReference type="NCBI Taxonomy" id="519541"/>
    <lineage>
        <taxon>Eukaryota</taxon>
        <taxon>Metazoa</taxon>
        <taxon>Porifera</taxon>
        <taxon>Demospongiae</taxon>
        <taxon>Heteroscleromorpha</taxon>
        <taxon>Tetractinellida</taxon>
        <taxon>Astrophorina</taxon>
        <taxon>Geodiidae</taxon>
        <taxon>Geodia</taxon>
    </lineage>
</organism>
<feature type="non-terminal residue" evidence="2">
    <location>
        <position position="1"/>
    </location>
</feature>
<comment type="caution">
    <text evidence="2">The sequence shown here is derived from an EMBL/GenBank/DDBJ whole genome shotgun (WGS) entry which is preliminary data.</text>
</comment>
<evidence type="ECO:0000313" key="3">
    <source>
        <dbReference type="Proteomes" id="UP001174909"/>
    </source>
</evidence>
<accession>A0AA35XGZ7</accession>
<protein>
    <submittedName>
        <fullName evidence="2">Uncharacterized protein</fullName>
    </submittedName>
</protein>
<gene>
    <name evidence="2" type="ORF">GBAR_LOCUS28022</name>
</gene>
<sequence length="304" mass="34454">IRWRWRRRELWRRPRHGRRRSTTLRRLRRPALLAGGAKPVSALKESKKYDNRIHQQAGLWTTGRPSTRRPGGTPRRRTGWPSRRTPRRAPTRAIRAQAQGMHLLRRAHKDHRLQGHRQDSPVRIGPGEDMTAPYRCVREAPAGAPDSDTSGAAYSAHPICGTPFLPDYTSLNICLTFVLQVRSLLQRLQSFFPACAAEGGGFALWRGAEVIHGPLPCLAGLRKCREAVRTGLRLSSFRIREGEDRKLPSLRRIAKPRRSGPWDRRLSSCSDKSLRGCDIRIRSGIFSGPPRVWAAASIPSNSRW</sequence>
<reference evidence="2" key="1">
    <citation type="submission" date="2023-03" db="EMBL/GenBank/DDBJ databases">
        <authorList>
            <person name="Steffen K."/>
            <person name="Cardenas P."/>
        </authorList>
    </citation>
    <scope>NUCLEOTIDE SEQUENCE</scope>
</reference>
<dbReference type="EMBL" id="CASHTH010003904">
    <property type="protein sequence ID" value="CAI8051145.1"/>
    <property type="molecule type" value="Genomic_DNA"/>
</dbReference>
<dbReference type="Proteomes" id="UP001174909">
    <property type="component" value="Unassembled WGS sequence"/>
</dbReference>